<evidence type="ECO:0000256" key="2">
    <source>
        <dbReference type="ARBA" id="ARBA00023242"/>
    </source>
</evidence>
<protein>
    <submittedName>
        <fullName evidence="5">Nineteen complex-related protein 2-domain-containing protein</fullName>
    </submittedName>
</protein>
<reference evidence="5" key="1">
    <citation type="journal article" date="2020" name="Nat. Commun.">
        <title>Large-scale genome sequencing of mycorrhizal fungi provides insights into the early evolution of symbiotic traits.</title>
        <authorList>
            <person name="Miyauchi S."/>
            <person name="Kiss E."/>
            <person name="Kuo A."/>
            <person name="Drula E."/>
            <person name="Kohler A."/>
            <person name="Sanchez-Garcia M."/>
            <person name="Morin E."/>
            <person name="Andreopoulos B."/>
            <person name="Barry K.W."/>
            <person name="Bonito G."/>
            <person name="Buee M."/>
            <person name="Carver A."/>
            <person name="Chen C."/>
            <person name="Cichocki N."/>
            <person name="Clum A."/>
            <person name="Culley D."/>
            <person name="Crous P.W."/>
            <person name="Fauchery L."/>
            <person name="Girlanda M."/>
            <person name="Hayes R.D."/>
            <person name="Keri Z."/>
            <person name="LaButti K."/>
            <person name="Lipzen A."/>
            <person name="Lombard V."/>
            <person name="Magnuson J."/>
            <person name="Maillard F."/>
            <person name="Murat C."/>
            <person name="Nolan M."/>
            <person name="Ohm R.A."/>
            <person name="Pangilinan J."/>
            <person name="Pereira M.F."/>
            <person name="Perotto S."/>
            <person name="Peter M."/>
            <person name="Pfister S."/>
            <person name="Riley R."/>
            <person name="Sitrit Y."/>
            <person name="Stielow J.B."/>
            <person name="Szollosi G."/>
            <person name="Zifcakova L."/>
            <person name="Stursova M."/>
            <person name="Spatafora J.W."/>
            <person name="Tedersoo L."/>
            <person name="Vaario L.M."/>
            <person name="Yamada A."/>
            <person name="Yan M."/>
            <person name="Wang P."/>
            <person name="Xu J."/>
            <person name="Bruns T."/>
            <person name="Baldrian P."/>
            <person name="Vilgalys R."/>
            <person name="Dunand C."/>
            <person name="Henrissat B."/>
            <person name="Grigoriev I.V."/>
            <person name="Hibbett D."/>
            <person name="Nagy L.G."/>
            <person name="Martin F.M."/>
        </authorList>
    </citation>
    <scope>NUCLEOTIDE SEQUENCE</scope>
    <source>
        <strain evidence="5">UH-Tt-Lm1</strain>
    </source>
</reference>
<dbReference type="GO" id="GO:0071008">
    <property type="term" value="C:U2-type post-mRNA release spliceosomal complex"/>
    <property type="evidence" value="ECO:0007669"/>
    <property type="project" value="InterPro"/>
</dbReference>
<feature type="region of interest" description="Disordered" evidence="4">
    <location>
        <begin position="98"/>
        <end position="117"/>
    </location>
</feature>
<dbReference type="Pfam" id="PF15458">
    <property type="entry name" value="NTR2"/>
    <property type="match status" value="1"/>
</dbReference>
<evidence type="ECO:0000313" key="6">
    <source>
        <dbReference type="Proteomes" id="UP000736335"/>
    </source>
</evidence>
<dbReference type="GO" id="GO:0000390">
    <property type="term" value="P:spliceosomal complex disassembly"/>
    <property type="evidence" value="ECO:0007669"/>
    <property type="project" value="InterPro"/>
</dbReference>
<feature type="compositionally biased region" description="Basic residues" evidence="4">
    <location>
        <begin position="51"/>
        <end position="63"/>
    </location>
</feature>
<sequence length="765" mass="85192">MTDDPPVIFKRKQSKPLQSSRTRLVEDSVAAGPEDGTAQENGDSPATVAAKLRKQQKARHKPKPQLSFGGDDEEGDGEVVKIKKSNLSKKIALARVGPSTAASYDQQSVINNNSSTPRYDASYLSELKASTPGSRPATDNHTETYPVDLTIDDDMMLVDDTTVAETTEIQLPTSSSIAATKQKRQLLRKTGGEIGDDYVSLSLTKRVDQGPHPESRLVREEDELGEADDEFAEYTSAQERIALGKRGRKAEAKKRREAMENLIADTLEDDEEEKEWEQEQIRRAGHRDHTPETQIPVPQVYKPSPIPAAIPIPTLEPAIARLSQTLSNLTTSHSNSVSAMTSAADELAQIEEKEKELREAIERTEAQRSWFSAFREFVEGVAHFLDEKFPALEKIEEEHASLLKERFGIVTGRRKVEDEDDLSLFLGQIPQPAFVEQAKASRQEPSAARLIRRGHQRQASAGLAAEEGFSTDSSLSSDQEEDFQLAITKLKEKADAVLNDVRAGEFRDPSQGLGKWFGEWKEKYEDIYVGAWGGLGLVGAWEFWARLEIVGWNPFQDQRSFDSFDWYNGLYQYSVTNRNGSPAQASTGPSAEGDLALSMVSTAIVPRLCKIIEGGGFDPYSMKDVRTVTDLAEQVEVAVRDRANPKFQMLLKSVSLAFQTVVDSEEELIGPYLKVNQARFDPEAIPARRRYLNRRVKLVQTLLRWRKHFGKGSGIEGLVKRVVDVVIIPVADGGWEVGGEQCLRKVMEMLPPELVTPILSSRLNR</sequence>
<reference evidence="5" key="2">
    <citation type="submission" date="2020-11" db="EMBL/GenBank/DDBJ databases">
        <authorList>
            <consortium name="DOE Joint Genome Institute"/>
            <person name="Kuo A."/>
            <person name="Miyauchi S."/>
            <person name="Kiss E."/>
            <person name="Drula E."/>
            <person name="Kohler A."/>
            <person name="Sanchez-Garcia M."/>
            <person name="Andreopoulos B."/>
            <person name="Barry K.W."/>
            <person name="Bonito G."/>
            <person name="Buee M."/>
            <person name="Carver A."/>
            <person name="Chen C."/>
            <person name="Cichocki N."/>
            <person name="Clum A."/>
            <person name="Culley D."/>
            <person name="Crous P.W."/>
            <person name="Fauchery L."/>
            <person name="Girlanda M."/>
            <person name="Hayes R."/>
            <person name="Keri Z."/>
            <person name="Labutti K."/>
            <person name="Lipzen A."/>
            <person name="Lombard V."/>
            <person name="Magnuson J."/>
            <person name="Maillard F."/>
            <person name="Morin E."/>
            <person name="Murat C."/>
            <person name="Nolan M."/>
            <person name="Ohm R."/>
            <person name="Pangilinan J."/>
            <person name="Pereira M."/>
            <person name="Perotto S."/>
            <person name="Peter M."/>
            <person name="Riley R."/>
            <person name="Sitrit Y."/>
            <person name="Stielow B."/>
            <person name="Szollosi G."/>
            <person name="Zifcakova L."/>
            <person name="Stursova M."/>
            <person name="Spatafora J.W."/>
            <person name="Tedersoo L."/>
            <person name="Vaario L.-M."/>
            <person name="Yamada A."/>
            <person name="Yan M."/>
            <person name="Wang P."/>
            <person name="Xu J."/>
            <person name="Bruns T."/>
            <person name="Baldrian P."/>
            <person name="Vilgalys R."/>
            <person name="Henrissat B."/>
            <person name="Grigoriev I.V."/>
            <person name="Hibbett D."/>
            <person name="Nagy L.G."/>
            <person name="Martin F.M."/>
        </authorList>
    </citation>
    <scope>NUCLEOTIDE SEQUENCE</scope>
    <source>
        <strain evidence="5">UH-Tt-Lm1</strain>
    </source>
</reference>
<comment type="caution">
    <text evidence="5">The sequence shown here is derived from an EMBL/GenBank/DDBJ whole genome shotgun (WGS) entry which is preliminary data.</text>
</comment>
<dbReference type="Proteomes" id="UP000736335">
    <property type="component" value="Unassembled WGS sequence"/>
</dbReference>
<dbReference type="AlphaFoldDB" id="A0A9P6L3L7"/>
<evidence type="ECO:0000256" key="4">
    <source>
        <dbReference type="SAM" id="MobiDB-lite"/>
    </source>
</evidence>
<keyword evidence="3" id="KW-0175">Coiled coil</keyword>
<organism evidence="5 6">
    <name type="scientific">Thelephora terrestris</name>
    <dbReference type="NCBI Taxonomy" id="56493"/>
    <lineage>
        <taxon>Eukaryota</taxon>
        <taxon>Fungi</taxon>
        <taxon>Dikarya</taxon>
        <taxon>Basidiomycota</taxon>
        <taxon>Agaricomycotina</taxon>
        <taxon>Agaricomycetes</taxon>
        <taxon>Thelephorales</taxon>
        <taxon>Thelephoraceae</taxon>
        <taxon>Thelephora</taxon>
    </lineage>
</organism>
<dbReference type="InterPro" id="IPR028211">
    <property type="entry name" value="Ntr2"/>
</dbReference>
<dbReference type="PANTHER" id="PTHR12214">
    <property type="entry name" value="GC-RICH SEQUENCE DNA-BINDING FACTOR"/>
    <property type="match status" value="1"/>
</dbReference>
<dbReference type="InterPro" id="IPR012890">
    <property type="entry name" value="GCFC2-like"/>
</dbReference>
<name>A0A9P6L3L7_9AGAM</name>
<feature type="compositionally biased region" description="Polar residues" evidence="4">
    <location>
        <begin position="100"/>
        <end position="117"/>
    </location>
</feature>
<keyword evidence="2" id="KW-0539">Nucleus</keyword>
<dbReference type="PANTHER" id="PTHR12214:SF0">
    <property type="entry name" value="LD29489P"/>
    <property type="match status" value="1"/>
</dbReference>
<feature type="region of interest" description="Disordered" evidence="4">
    <location>
        <begin position="281"/>
        <end position="302"/>
    </location>
</feature>
<feature type="region of interest" description="Disordered" evidence="4">
    <location>
        <begin position="1"/>
        <end position="77"/>
    </location>
</feature>
<comment type="subcellular location">
    <subcellularLocation>
        <location evidence="1">Nucleus</location>
    </subcellularLocation>
</comment>
<proteinExistence type="predicted"/>
<evidence type="ECO:0000256" key="1">
    <source>
        <dbReference type="ARBA" id="ARBA00004123"/>
    </source>
</evidence>
<evidence type="ECO:0000313" key="5">
    <source>
        <dbReference type="EMBL" id="KAF9781786.1"/>
    </source>
</evidence>
<feature type="compositionally biased region" description="Basic and acidic residues" evidence="4">
    <location>
        <begin position="281"/>
        <end position="291"/>
    </location>
</feature>
<dbReference type="GO" id="GO:0003677">
    <property type="term" value="F:DNA binding"/>
    <property type="evidence" value="ECO:0007669"/>
    <property type="project" value="InterPro"/>
</dbReference>
<accession>A0A9P6L3L7</accession>
<dbReference type="EMBL" id="WIUZ02000013">
    <property type="protein sequence ID" value="KAF9781786.1"/>
    <property type="molecule type" value="Genomic_DNA"/>
</dbReference>
<evidence type="ECO:0000256" key="3">
    <source>
        <dbReference type="SAM" id="Coils"/>
    </source>
</evidence>
<gene>
    <name evidence="5" type="ORF">BJ322DRAFT_1101169</name>
</gene>
<feature type="coiled-coil region" evidence="3">
    <location>
        <begin position="340"/>
        <end position="367"/>
    </location>
</feature>
<dbReference type="OrthoDB" id="429427at2759"/>
<keyword evidence="6" id="KW-1185">Reference proteome</keyword>